<dbReference type="GO" id="GO:0008622">
    <property type="term" value="C:epsilon DNA polymerase complex"/>
    <property type="evidence" value="ECO:0007669"/>
    <property type="project" value="InterPro"/>
</dbReference>
<sequence>MFHTSQSLPVQIQPAHLRPLAYRTLSKKFGLSIKSDGLTALAQFIGQNFSIDWKKNPETIKFLENFATVWKQQERGLFVDSEGVQQVINEIQERQKTLSQNITKNITNSRINNKNKLDKFLINNNNENDNTPALHSEKTPEQLIETSESNSSSGEHNNLSQSALPDDKDNNNDSASDEDMDASMMANTSMVIPDLSQEINNDLDDIPMGDDDPSIGILNNDHSGLANIQGSSEELNWRDYFKFINATELQKFSYDPLKMHFIFTPSNRVNSTQNFNLRLPTVKANTTMFSTRYHLVRDRIMRNEAFQSTESYNPLSSMISLKKELTPGYEPSSNTGSSMSITPVKNLLGRDGQNFLILGLLRKNSKGNWTIEDPSGVTEIDISQAIPTEGLYYVPGCIVLAEGIYFTVGNRFHVTSMTQPPGERREATLESIGNIDLLGINGLSNPNYISRLSRDLKIRLHYLEQDLAHHRCIILGGDIFLNEMATMDALRKVFTKINEDPPIMILLYGSFSSVPVYSSMTSKMISSTTQYKNNFDTLALLLSEFKNLTEETTFVFIPGVNDPWSSTSSLGSANLLPQRPIPSDFQQKMNRVCKNIIWGSNPLRIAYMSQEIITMRDDLDDRFKRHSVIFPMVEEQKEENVEELERQLEDVSINDSTIIHQLIKDTHQLPTEIEQSRKYVKTLLDQGNLSPFLTTIRSIVWDLDHSLAMHPIPSTLIVCDTSAPRFDVTYNGCKTLNPGKFLLKRCARYIEYTPSLKRATQEEVYF</sequence>
<name>A0A1X7R2S5_9SACH</name>
<dbReference type="STRING" id="1789683.A0A1X7R2S5"/>
<dbReference type="Pfam" id="PF04042">
    <property type="entry name" value="DNA_pol_E_B"/>
    <property type="match status" value="1"/>
</dbReference>
<evidence type="ECO:0000313" key="10">
    <source>
        <dbReference type="EMBL" id="SMN19834.1"/>
    </source>
</evidence>
<evidence type="ECO:0000256" key="3">
    <source>
        <dbReference type="ARBA" id="ARBA00016011"/>
    </source>
</evidence>
<evidence type="ECO:0000259" key="9">
    <source>
        <dbReference type="Pfam" id="PF04042"/>
    </source>
</evidence>
<organism evidence="10 11">
    <name type="scientific">Maudiozyma saulgeensis</name>
    <dbReference type="NCBI Taxonomy" id="1789683"/>
    <lineage>
        <taxon>Eukaryota</taxon>
        <taxon>Fungi</taxon>
        <taxon>Dikarya</taxon>
        <taxon>Ascomycota</taxon>
        <taxon>Saccharomycotina</taxon>
        <taxon>Saccharomycetes</taxon>
        <taxon>Saccharomycetales</taxon>
        <taxon>Saccharomycetaceae</taxon>
        <taxon>Maudiozyma</taxon>
    </lineage>
</organism>
<dbReference type="InterPro" id="IPR016266">
    <property type="entry name" value="POLE2"/>
</dbReference>
<keyword evidence="4" id="KW-0235">DNA replication</keyword>
<dbReference type="InterPro" id="IPR007185">
    <property type="entry name" value="DNA_pol_a/d/e_bsu"/>
</dbReference>
<evidence type="ECO:0000313" key="11">
    <source>
        <dbReference type="Proteomes" id="UP000196158"/>
    </source>
</evidence>
<protein>
    <recommendedName>
        <fullName evidence="3">DNA polymerase epsilon subunit B</fullName>
    </recommendedName>
    <alternativeName>
        <fullName evidence="7">DNA polymerase II subunit 2</fullName>
    </alternativeName>
</protein>
<evidence type="ECO:0000256" key="2">
    <source>
        <dbReference type="ARBA" id="ARBA00009560"/>
    </source>
</evidence>
<keyword evidence="5" id="KW-0238">DNA-binding</keyword>
<keyword evidence="6" id="KW-0539">Nucleus</keyword>
<evidence type="ECO:0000256" key="5">
    <source>
        <dbReference type="ARBA" id="ARBA00023125"/>
    </source>
</evidence>
<reference evidence="10 11" key="1">
    <citation type="submission" date="2017-04" db="EMBL/GenBank/DDBJ databases">
        <authorList>
            <person name="Afonso C.L."/>
            <person name="Miller P.J."/>
            <person name="Scott M.A."/>
            <person name="Spackman E."/>
            <person name="Goraichik I."/>
            <person name="Dimitrov K.M."/>
            <person name="Suarez D.L."/>
            <person name="Swayne D.E."/>
        </authorList>
    </citation>
    <scope>NUCLEOTIDE SEQUENCE [LARGE SCALE GENOMIC DNA]</scope>
</reference>
<accession>A0A1X7R2S5</accession>
<dbReference type="OrthoDB" id="10254730at2759"/>
<feature type="domain" description="DNA polymerase alpha/delta/epsilon subunit B" evidence="9">
    <location>
        <begin position="473"/>
        <end position="726"/>
    </location>
</feature>
<gene>
    <name evidence="10" type="ORF">KASA_0O04268G</name>
</gene>
<dbReference type="EMBL" id="FXLY01000004">
    <property type="protein sequence ID" value="SMN19834.1"/>
    <property type="molecule type" value="Genomic_DNA"/>
</dbReference>
<dbReference type="GO" id="GO:0042276">
    <property type="term" value="P:error-prone translesion synthesis"/>
    <property type="evidence" value="ECO:0007669"/>
    <property type="project" value="TreeGrafter"/>
</dbReference>
<evidence type="ECO:0000256" key="1">
    <source>
        <dbReference type="ARBA" id="ARBA00004123"/>
    </source>
</evidence>
<evidence type="ECO:0000256" key="7">
    <source>
        <dbReference type="ARBA" id="ARBA00032930"/>
    </source>
</evidence>
<evidence type="ECO:0000256" key="8">
    <source>
        <dbReference type="SAM" id="MobiDB-lite"/>
    </source>
</evidence>
<comment type="similarity">
    <text evidence="2">Belongs to the DNA polymerase epsilon subunit B family.</text>
</comment>
<dbReference type="AlphaFoldDB" id="A0A1X7R2S5"/>
<dbReference type="GO" id="GO:0003677">
    <property type="term" value="F:DNA binding"/>
    <property type="evidence" value="ECO:0007669"/>
    <property type="project" value="UniProtKB-KW"/>
</dbReference>
<feature type="compositionally biased region" description="Polar residues" evidence="8">
    <location>
        <begin position="122"/>
        <end position="133"/>
    </location>
</feature>
<feature type="compositionally biased region" description="Low complexity" evidence="8">
    <location>
        <begin position="145"/>
        <end position="160"/>
    </location>
</feature>
<comment type="subcellular location">
    <subcellularLocation>
        <location evidence="1">Nucleus</location>
    </subcellularLocation>
</comment>
<dbReference type="PANTHER" id="PTHR12708:SF0">
    <property type="entry name" value="DNA POLYMERASE EPSILON SUBUNIT 2"/>
    <property type="match status" value="1"/>
</dbReference>
<evidence type="ECO:0000256" key="6">
    <source>
        <dbReference type="ARBA" id="ARBA00023242"/>
    </source>
</evidence>
<dbReference type="GO" id="GO:0006261">
    <property type="term" value="P:DNA-templated DNA replication"/>
    <property type="evidence" value="ECO:0007669"/>
    <property type="project" value="InterPro"/>
</dbReference>
<dbReference type="PANTHER" id="PTHR12708">
    <property type="entry name" value="DNA POLYMERASE EPSILON SUBUNIT B"/>
    <property type="match status" value="1"/>
</dbReference>
<dbReference type="Proteomes" id="UP000196158">
    <property type="component" value="Unassembled WGS sequence"/>
</dbReference>
<feature type="region of interest" description="Disordered" evidence="8">
    <location>
        <begin position="122"/>
        <end position="179"/>
    </location>
</feature>
<evidence type="ECO:0000256" key="4">
    <source>
        <dbReference type="ARBA" id="ARBA00022705"/>
    </source>
</evidence>
<keyword evidence="11" id="KW-1185">Reference proteome</keyword>
<proteinExistence type="inferred from homology"/>